<feature type="region of interest" description="Disordered" evidence="2">
    <location>
        <begin position="298"/>
        <end position="335"/>
    </location>
</feature>
<keyword evidence="3" id="KW-1185">Reference proteome</keyword>
<evidence type="ECO:0000313" key="4">
    <source>
        <dbReference type="WBParaSite" id="PDA_v2.g20217.t1"/>
    </source>
</evidence>
<feature type="compositionally biased region" description="Basic and acidic residues" evidence="2">
    <location>
        <begin position="486"/>
        <end position="495"/>
    </location>
</feature>
<organism evidence="3 4">
    <name type="scientific">Panagrolaimus davidi</name>
    <dbReference type="NCBI Taxonomy" id="227884"/>
    <lineage>
        <taxon>Eukaryota</taxon>
        <taxon>Metazoa</taxon>
        <taxon>Ecdysozoa</taxon>
        <taxon>Nematoda</taxon>
        <taxon>Chromadorea</taxon>
        <taxon>Rhabditida</taxon>
        <taxon>Tylenchina</taxon>
        <taxon>Panagrolaimomorpha</taxon>
        <taxon>Panagrolaimoidea</taxon>
        <taxon>Panagrolaimidae</taxon>
        <taxon>Panagrolaimus</taxon>
    </lineage>
</organism>
<dbReference type="WBParaSite" id="PDA_v2.g20217.t1">
    <property type="protein sequence ID" value="PDA_v2.g20217.t1"/>
    <property type="gene ID" value="PDA_v2.g20217"/>
</dbReference>
<dbReference type="InterPro" id="IPR009057">
    <property type="entry name" value="Homeodomain-like_sf"/>
</dbReference>
<feature type="region of interest" description="Disordered" evidence="2">
    <location>
        <begin position="480"/>
        <end position="501"/>
    </location>
</feature>
<sequence length="566" mass="65520">MENLDEQDLKKYVLACQAKVKCDAHIAFVHLAANEFCIKKALETFDLKDSVPKIHLNGKDSTGIWTSDELKTFVRLMNNNKCYKRMHKISKHISDKSTANVVNAYYALKKGVCSFGREFTICPEIIETQKPILDYEYVDSTKCENCVKQLWQNSDVKEFDVKALCSLCKLYHNLYQKLRPNAESTPQIFDDTRLKHDACSYEMMKDDFDEIFIPDWSALKLNVYKIKSSSMKDFAEAVKDLKVDQNTRNLLNESEKLKENYTYIFFSEKPLTNDVPQFYPKNGIPLFECLSFTDPPTISSDSSKEASASKSPTPATAATINPGESDDENDGPPILINEMERNFKEKPIIEKSFDVFFFGYFDDKNEFHNEHGVEFHHAYLEKLLKFSDSIYLPLAKKDDGKPFGSCAEKDLADKTIIEKYGNISFAVFSQTFIDSKKKFQTAAENLNVPLEYLEAYVRQNYYNLKVYFAQFERMIKTRARRAKGRNRADEREKRPNYYSFDEPPKKRNNYFLAFDDCIRTVTVRTASGRALNRPLSKLYPLEIQVVDQATVNYSTPEKYEVMPDHT</sequence>
<dbReference type="GO" id="GO:0005634">
    <property type="term" value="C:nucleus"/>
    <property type="evidence" value="ECO:0007669"/>
    <property type="project" value="UniProtKB-SubCell"/>
</dbReference>
<dbReference type="Gene3D" id="1.10.10.60">
    <property type="entry name" value="Homeodomain-like"/>
    <property type="match status" value="1"/>
</dbReference>
<protein>
    <submittedName>
        <fullName evidence="4">SANT domain-containing protein</fullName>
    </submittedName>
</protein>
<comment type="subcellular location">
    <subcellularLocation>
        <location evidence="1">Nucleus</location>
    </subcellularLocation>
</comment>
<evidence type="ECO:0000313" key="3">
    <source>
        <dbReference type="Proteomes" id="UP000887578"/>
    </source>
</evidence>
<name>A0A914PQ43_9BILA</name>
<accession>A0A914PQ43</accession>
<feature type="compositionally biased region" description="Low complexity" evidence="2">
    <location>
        <begin position="298"/>
        <end position="320"/>
    </location>
</feature>
<evidence type="ECO:0000256" key="2">
    <source>
        <dbReference type="SAM" id="MobiDB-lite"/>
    </source>
</evidence>
<evidence type="ECO:0000256" key="1">
    <source>
        <dbReference type="ARBA" id="ARBA00004123"/>
    </source>
</evidence>
<dbReference type="AlphaFoldDB" id="A0A914PQ43"/>
<dbReference type="SUPFAM" id="SSF46689">
    <property type="entry name" value="Homeodomain-like"/>
    <property type="match status" value="1"/>
</dbReference>
<reference evidence="4" key="1">
    <citation type="submission" date="2022-11" db="UniProtKB">
        <authorList>
            <consortium name="WormBaseParasite"/>
        </authorList>
    </citation>
    <scope>IDENTIFICATION</scope>
</reference>
<dbReference type="Proteomes" id="UP000887578">
    <property type="component" value="Unplaced"/>
</dbReference>
<proteinExistence type="predicted"/>